<keyword evidence="1" id="KW-0472">Membrane</keyword>
<evidence type="ECO:0000313" key="2">
    <source>
        <dbReference type="EMBL" id="GAA4378388.1"/>
    </source>
</evidence>
<keyword evidence="1" id="KW-1133">Transmembrane helix</keyword>
<dbReference type="EMBL" id="BAABHA010000002">
    <property type="protein sequence ID" value="GAA4378388.1"/>
    <property type="molecule type" value="Genomic_DNA"/>
</dbReference>
<feature type="transmembrane region" description="Helical" evidence="1">
    <location>
        <begin position="6"/>
        <end position="25"/>
    </location>
</feature>
<evidence type="ECO:0000256" key="1">
    <source>
        <dbReference type="SAM" id="Phobius"/>
    </source>
</evidence>
<organism evidence="2 3">
    <name type="scientific">Hymenobacter koreensis</name>
    <dbReference type="NCBI Taxonomy" id="1084523"/>
    <lineage>
        <taxon>Bacteria</taxon>
        <taxon>Pseudomonadati</taxon>
        <taxon>Bacteroidota</taxon>
        <taxon>Cytophagia</taxon>
        <taxon>Cytophagales</taxon>
        <taxon>Hymenobacteraceae</taxon>
        <taxon>Hymenobacter</taxon>
    </lineage>
</organism>
<sequence length="161" mass="17371">MVELGIFFYLTAGNSATFIFIFMPFPVELLTTPAECDTVLTALNQERRVFTVRDQVLDLQADQSADRATDRNQDLAAATASVTRLTPLVAGLTPGSAEHATLDRLLTRAQRRVEDLSTPAASAARTPTAAFLKAVDVRQVAVQVLELEAAIAEVTARRAAL</sequence>
<keyword evidence="3" id="KW-1185">Reference proteome</keyword>
<keyword evidence="1" id="KW-0812">Transmembrane</keyword>
<protein>
    <submittedName>
        <fullName evidence="2">Uncharacterized protein</fullName>
    </submittedName>
</protein>
<comment type="caution">
    <text evidence="2">The sequence shown here is derived from an EMBL/GenBank/DDBJ whole genome shotgun (WGS) entry which is preliminary data.</text>
</comment>
<evidence type="ECO:0000313" key="3">
    <source>
        <dbReference type="Proteomes" id="UP001500454"/>
    </source>
</evidence>
<name>A0ABP8IXC4_9BACT</name>
<gene>
    <name evidence="2" type="ORF">GCM10023186_14890</name>
</gene>
<accession>A0ABP8IXC4</accession>
<reference evidence="3" key="1">
    <citation type="journal article" date="2019" name="Int. J. Syst. Evol. Microbiol.">
        <title>The Global Catalogue of Microorganisms (GCM) 10K type strain sequencing project: providing services to taxonomists for standard genome sequencing and annotation.</title>
        <authorList>
            <consortium name="The Broad Institute Genomics Platform"/>
            <consortium name="The Broad Institute Genome Sequencing Center for Infectious Disease"/>
            <person name="Wu L."/>
            <person name="Ma J."/>
        </authorList>
    </citation>
    <scope>NUCLEOTIDE SEQUENCE [LARGE SCALE GENOMIC DNA]</scope>
    <source>
        <strain evidence="3">JCM 17924</strain>
    </source>
</reference>
<dbReference type="Proteomes" id="UP001500454">
    <property type="component" value="Unassembled WGS sequence"/>
</dbReference>
<proteinExistence type="predicted"/>